<dbReference type="Pfam" id="PF00763">
    <property type="entry name" value="THF_DHG_CYH"/>
    <property type="match status" value="1"/>
</dbReference>
<dbReference type="EC" id="3.5.4.9" evidence="12"/>
<dbReference type="InterPro" id="IPR020631">
    <property type="entry name" value="THF_DH/CycHdrlase_NAD-bd_dom"/>
</dbReference>
<comment type="catalytic activity">
    <reaction evidence="12">
        <text>(6R)-5,10-methylene-5,6,7,8-tetrahydrofolate + NADP(+) = (6R)-5,10-methenyltetrahydrofolate + NADPH</text>
        <dbReference type="Rhea" id="RHEA:22812"/>
        <dbReference type="ChEBI" id="CHEBI:15636"/>
        <dbReference type="ChEBI" id="CHEBI:57455"/>
        <dbReference type="ChEBI" id="CHEBI:57783"/>
        <dbReference type="ChEBI" id="CHEBI:58349"/>
        <dbReference type="EC" id="1.5.1.5"/>
    </reaction>
</comment>
<feature type="binding site" evidence="12">
    <location>
        <begin position="164"/>
        <end position="166"/>
    </location>
    <ligand>
        <name>NADP(+)</name>
        <dbReference type="ChEBI" id="CHEBI:58349"/>
    </ligand>
</feature>
<evidence type="ECO:0000256" key="1">
    <source>
        <dbReference type="ARBA" id="ARBA00004777"/>
    </source>
</evidence>
<keyword evidence="16" id="KW-1185">Reference proteome</keyword>
<dbReference type="PRINTS" id="PR00085">
    <property type="entry name" value="THFDHDRGNASE"/>
</dbReference>
<dbReference type="PROSITE" id="PS00767">
    <property type="entry name" value="THF_DHG_CYH_2"/>
    <property type="match status" value="1"/>
</dbReference>
<evidence type="ECO:0000256" key="4">
    <source>
        <dbReference type="ARBA" id="ARBA00022755"/>
    </source>
</evidence>
<comment type="subunit">
    <text evidence="12">Homodimer.</text>
</comment>
<accession>A0A1H6J670</accession>
<dbReference type="PANTHER" id="PTHR48099:SF5">
    <property type="entry name" value="C-1-TETRAHYDROFOLATE SYNTHASE, CYTOPLASMIC"/>
    <property type="match status" value="1"/>
</dbReference>
<dbReference type="Gene3D" id="3.40.50.10860">
    <property type="entry name" value="Leucine Dehydrogenase, chain A, domain 1"/>
    <property type="match status" value="1"/>
</dbReference>
<evidence type="ECO:0000256" key="2">
    <source>
        <dbReference type="ARBA" id="ARBA00022563"/>
    </source>
</evidence>
<evidence type="ECO:0000256" key="6">
    <source>
        <dbReference type="ARBA" id="ARBA00022857"/>
    </source>
</evidence>
<dbReference type="GO" id="GO:0004477">
    <property type="term" value="F:methenyltetrahydrofolate cyclohydrolase activity"/>
    <property type="evidence" value="ECO:0007669"/>
    <property type="project" value="UniProtKB-UniRule"/>
</dbReference>
<evidence type="ECO:0000256" key="3">
    <source>
        <dbReference type="ARBA" id="ARBA00022605"/>
    </source>
</evidence>
<dbReference type="InterPro" id="IPR000672">
    <property type="entry name" value="THF_DH/CycHdrlase"/>
</dbReference>
<name>A0A1H6J670_9FLAO</name>
<dbReference type="InterPro" id="IPR020867">
    <property type="entry name" value="THF_DH/CycHdrlase_CS"/>
</dbReference>
<sequence>MQLLDGKKVSEEIKNEIAAEVAQIKARGEKVPHLAAVLVGSNGASLTYVGSKVKTCEKIGFDSTLVSLPEETTEEELLAKINELNNNDAIDGFIVQLPLPKHIDEQKVLNAVDPDKDVDGFHPENFGRMALELESFIPATPFGILQLLERNKIETKGKNVVVIGRSNIVGKPMSLLMSRKAYPGNATVTLTHSATQNIEAITREADIVITALGVPEFLKADMVKAGAVIVDVGITRVADETNPKGYVIKGDVAFDEVAQKASWITPVPGGVGPMTIAMLMKNTLIARERRAKKIK</sequence>
<evidence type="ECO:0000256" key="11">
    <source>
        <dbReference type="ARBA" id="ARBA00036357"/>
    </source>
</evidence>
<dbReference type="GO" id="GO:0009086">
    <property type="term" value="P:methionine biosynthetic process"/>
    <property type="evidence" value="ECO:0007669"/>
    <property type="project" value="UniProtKB-KW"/>
</dbReference>
<dbReference type="EMBL" id="FNXE01000001">
    <property type="protein sequence ID" value="SEH54315.1"/>
    <property type="molecule type" value="Genomic_DNA"/>
</dbReference>
<dbReference type="GO" id="GO:0005829">
    <property type="term" value="C:cytosol"/>
    <property type="evidence" value="ECO:0007669"/>
    <property type="project" value="TreeGrafter"/>
</dbReference>
<comment type="function">
    <text evidence="12">Catalyzes the oxidation of 5,10-methylenetetrahydrofolate to 5,10-methenyltetrahydrofolate and then the hydrolysis of 5,10-methenyltetrahydrofolate to 10-formyltetrahydrofolate.</text>
</comment>
<evidence type="ECO:0000313" key="15">
    <source>
        <dbReference type="EMBL" id="SEH54315.1"/>
    </source>
</evidence>
<dbReference type="UniPathway" id="UPA00193"/>
<keyword evidence="7 12" id="KW-0560">Oxidoreductase</keyword>
<dbReference type="RefSeq" id="WP_091095207.1">
    <property type="nucleotide sequence ID" value="NZ_FNXE01000001.1"/>
</dbReference>
<dbReference type="PANTHER" id="PTHR48099">
    <property type="entry name" value="C-1-TETRAHYDROFOLATE SYNTHASE, CYTOPLASMIC-RELATED"/>
    <property type="match status" value="1"/>
</dbReference>
<dbReference type="AlphaFoldDB" id="A0A1H6J670"/>
<keyword evidence="8 12" id="KW-0368">Histidine biosynthesis</keyword>
<dbReference type="InterPro" id="IPR046346">
    <property type="entry name" value="Aminoacid_DH-like_N_sf"/>
</dbReference>
<dbReference type="Proteomes" id="UP000199634">
    <property type="component" value="Unassembled WGS sequence"/>
</dbReference>
<evidence type="ECO:0000256" key="7">
    <source>
        <dbReference type="ARBA" id="ARBA00023002"/>
    </source>
</evidence>
<dbReference type="GO" id="GO:0006164">
    <property type="term" value="P:purine nucleotide biosynthetic process"/>
    <property type="evidence" value="ECO:0007669"/>
    <property type="project" value="UniProtKB-KW"/>
</dbReference>
<dbReference type="EC" id="1.5.1.5" evidence="12"/>
<dbReference type="OrthoDB" id="9803580at2"/>
<evidence type="ECO:0000256" key="9">
    <source>
        <dbReference type="ARBA" id="ARBA00023167"/>
    </source>
</evidence>
<dbReference type="GO" id="GO:0000105">
    <property type="term" value="P:L-histidine biosynthetic process"/>
    <property type="evidence" value="ECO:0007669"/>
    <property type="project" value="UniProtKB-KW"/>
</dbReference>
<evidence type="ECO:0000256" key="12">
    <source>
        <dbReference type="HAMAP-Rule" id="MF_01576"/>
    </source>
</evidence>
<comment type="catalytic activity">
    <reaction evidence="11 12">
        <text>(6R)-5,10-methenyltetrahydrofolate + H2O = (6R)-10-formyltetrahydrofolate + H(+)</text>
        <dbReference type="Rhea" id="RHEA:23700"/>
        <dbReference type="ChEBI" id="CHEBI:15377"/>
        <dbReference type="ChEBI" id="CHEBI:15378"/>
        <dbReference type="ChEBI" id="CHEBI:57455"/>
        <dbReference type="ChEBI" id="CHEBI:195366"/>
        <dbReference type="EC" id="3.5.4.9"/>
    </reaction>
</comment>
<keyword evidence="4 12" id="KW-0658">Purine biosynthesis</keyword>
<dbReference type="SUPFAM" id="SSF53223">
    <property type="entry name" value="Aminoacid dehydrogenase-like, N-terminal domain"/>
    <property type="match status" value="1"/>
</dbReference>
<dbReference type="InterPro" id="IPR036291">
    <property type="entry name" value="NAD(P)-bd_dom_sf"/>
</dbReference>
<keyword evidence="3 12" id="KW-0028">Amino-acid biosynthesis</keyword>
<organism evidence="15 16">
    <name type="scientific">Paenimyroides marinum</name>
    <dbReference type="NCBI Taxonomy" id="1159016"/>
    <lineage>
        <taxon>Bacteria</taxon>
        <taxon>Pseudomonadati</taxon>
        <taxon>Bacteroidota</taxon>
        <taxon>Flavobacteriia</taxon>
        <taxon>Flavobacteriales</taxon>
        <taxon>Flavobacteriaceae</taxon>
        <taxon>Paenimyroides</taxon>
    </lineage>
</organism>
<dbReference type="Gene3D" id="3.40.50.720">
    <property type="entry name" value="NAD(P)-binding Rossmann-like Domain"/>
    <property type="match status" value="1"/>
</dbReference>
<keyword evidence="2 12" id="KW-0554">One-carbon metabolism</keyword>
<dbReference type="SUPFAM" id="SSF51735">
    <property type="entry name" value="NAD(P)-binding Rossmann-fold domains"/>
    <property type="match status" value="1"/>
</dbReference>
<feature type="binding site" evidence="12">
    <location>
        <position position="234"/>
    </location>
    <ligand>
        <name>NADP(+)</name>
        <dbReference type="ChEBI" id="CHEBI:58349"/>
    </ligand>
</feature>
<keyword evidence="9 12" id="KW-0486">Methionine biosynthesis</keyword>
<dbReference type="FunFam" id="3.40.50.720:FF:000189">
    <property type="entry name" value="Bifunctional protein FolD"/>
    <property type="match status" value="1"/>
</dbReference>
<comment type="caution">
    <text evidence="12">Lacks conserved residue(s) required for the propagation of feature annotation.</text>
</comment>
<feature type="domain" description="Tetrahydrofolate dehydrogenase/cyclohydrolase catalytic" evidence="13">
    <location>
        <begin position="4"/>
        <end position="119"/>
    </location>
</feature>
<gene>
    <name evidence="12" type="primary">folD</name>
    <name evidence="15" type="ORF">SAMN02927937_00094</name>
</gene>
<evidence type="ECO:0000256" key="8">
    <source>
        <dbReference type="ARBA" id="ARBA00023102"/>
    </source>
</evidence>
<comment type="similarity">
    <text evidence="12">Belongs to the tetrahydrofolate dehydrogenase/cyclohydrolase family.</text>
</comment>
<dbReference type="InterPro" id="IPR020630">
    <property type="entry name" value="THF_DH/CycHdrlase_cat_dom"/>
</dbReference>
<dbReference type="FunFam" id="3.40.50.10860:FF:000001">
    <property type="entry name" value="Bifunctional protein FolD"/>
    <property type="match status" value="1"/>
</dbReference>
<keyword evidence="6 12" id="KW-0521">NADP</keyword>
<reference evidence="15 16" key="1">
    <citation type="submission" date="2016-10" db="EMBL/GenBank/DDBJ databases">
        <authorList>
            <person name="de Groot N.N."/>
        </authorList>
    </citation>
    <scope>NUCLEOTIDE SEQUENCE [LARGE SCALE GENOMIC DNA]</scope>
    <source>
        <strain evidence="15 16">CGMCC 1.10825</strain>
    </source>
</reference>
<evidence type="ECO:0000259" key="13">
    <source>
        <dbReference type="Pfam" id="PF00763"/>
    </source>
</evidence>
<dbReference type="GO" id="GO:0004488">
    <property type="term" value="F:methylenetetrahydrofolate dehydrogenase (NADP+) activity"/>
    <property type="evidence" value="ECO:0007669"/>
    <property type="project" value="UniProtKB-UniRule"/>
</dbReference>
<evidence type="ECO:0000259" key="14">
    <source>
        <dbReference type="Pfam" id="PF02882"/>
    </source>
</evidence>
<dbReference type="STRING" id="1159016.SAMN02927937_00094"/>
<proteinExistence type="inferred from homology"/>
<comment type="pathway">
    <text evidence="1 12">One-carbon metabolism; tetrahydrofolate interconversion.</text>
</comment>
<dbReference type="CDD" id="cd01080">
    <property type="entry name" value="NAD_bind_m-THF_DH_Cyclohyd"/>
    <property type="match status" value="1"/>
</dbReference>
<dbReference type="Pfam" id="PF02882">
    <property type="entry name" value="THF_DHG_CYH_C"/>
    <property type="match status" value="1"/>
</dbReference>
<keyword evidence="10 12" id="KW-0511">Multifunctional enzyme</keyword>
<evidence type="ECO:0000256" key="5">
    <source>
        <dbReference type="ARBA" id="ARBA00022801"/>
    </source>
</evidence>
<dbReference type="HAMAP" id="MF_01576">
    <property type="entry name" value="THF_DHG_CYH"/>
    <property type="match status" value="1"/>
</dbReference>
<feature type="domain" description="Tetrahydrofolate dehydrogenase/cyclohydrolase NAD(P)-binding" evidence="14">
    <location>
        <begin position="138"/>
        <end position="289"/>
    </location>
</feature>
<keyword evidence="5 12" id="KW-0378">Hydrolase</keyword>
<evidence type="ECO:0000256" key="10">
    <source>
        <dbReference type="ARBA" id="ARBA00023268"/>
    </source>
</evidence>
<dbReference type="GO" id="GO:0035999">
    <property type="term" value="P:tetrahydrofolate interconversion"/>
    <property type="evidence" value="ECO:0007669"/>
    <property type="project" value="UniProtKB-UniRule"/>
</dbReference>
<protein>
    <recommendedName>
        <fullName evidence="12">Bifunctional protein FolD</fullName>
    </recommendedName>
    <domain>
        <recommendedName>
            <fullName evidence="12">Methylenetetrahydrofolate dehydrogenase</fullName>
            <ecNumber evidence="12">1.5.1.5</ecNumber>
        </recommendedName>
    </domain>
    <domain>
        <recommendedName>
            <fullName evidence="12">Methenyltetrahydrofolate cyclohydrolase</fullName>
            <ecNumber evidence="12">3.5.4.9</ecNumber>
        </recommendedName>
    </domain>
</protein>
<evidence type="ECO:0000313" key="16">
    <source>
        <dbReference type="Proteomes" id="UP000199634"/>
    </source>
</evidence>
<dbReference type="PROSITE" id="PS00766">
    <property type="entry name" value="THF_DHG_CYH_1"/>
    <property type="match status" value="1"/>
</dbReference>